<dbReference type="Proteomes" id="UP000249451">
    <property type="component" value="Unassembled WGS sequence"/>
</dbReference>
<organism evidence="1 2">
    <name type="scientific">Corynebacterium urealyticum</name>
    <dbReference type="NCBI Taxonomy" id="43771"/>
    <lineage>
        <taxon>Bacteria</taxon>
        <taxon>Bacillati</taxon>
        <taxon>Actinomycetota</taxon>
        <taxon>Actinomycetes</taxon>
        <taxon>Mycobacteriales</taxon>
        <taxon>Corynebacteriaceae</taxon>
        <taxon>Corynebacterium</taxon>
    </lineage>
</organism>
<dbReference type="PANTHER" id="PTHR18895:SF74">
    <property type="entry name" value="MTRF1L RELEASE FACTOR GLUTAMINE METHYLTRANSFERASE"/>
    <property type="match status" value="1"/>
</dbReference>
<dbReference type="SUPFAM" id="SSF53335">
    <property type="entry name" value="S-adenosyl-L-methionine-dependent methyltransferases"/>
    <property type="match status" value="1"/>
</dbReference>
<dbReference type="CDD" id="cd02440">
    <property type="entry name" value="AdoMet_MTases"/>
    <property type="match status" value="1"/>
</dbReference>
<dbReference type="Gene3D" id="1.10.8.10">
    <property type="entry name" value="DNA helicase RuvA subunit, C-terminal domain"/>
    <property type="match status" value="1"/>
</dbReference>
<dbReference type="InterPro" id="IPR029063">
    <property type="entry name" value="SAM-dependent_MTases_sf"/>
</dbReference>
<dbReference type="EMBL" id="QFNY01000067">
    <property type="protein sequence ID" value="PZP01517.1"/>
    <property type="molecule type" value="Genomic_DNA"/>
</dbReference>
<dbReference type="GO" id="GO:0032259">
    <property type="term" value="P:methylation"/>
    <property type="evidence" value="ECO:0007669"/>
    <property type="project" value="UniProtKB-KW"/>
</dbReference>
<protein>
    <submittedName>
        <fullName evidence="1">Peptide chain release factor N(5)-glutamine methyltransferase</fullName>
    </submittedName>
</protein>
<dbReference type="AlphaFoldDB" id="A0A2W5B833"/>
<sequence>MTTVSEAVRTAARQFSDAGLASPLNDARWLMAYALAGEGNADSPRTPAGLTEIFAAGGDPEPVIFAEWVARRARREPLQHIVGAAPFFGYDLYSDSRGFIPRPETELLTEYALGKIRGWLERAAAEPNLRPADGVVRVVDLCAGPGTIGLALAAQLAEFLREQAKAEPTDYRWLRRIEVTGIELDPAAVELGQENLAYFHRAGLLGEQLDVRLVEGDVRDLELLNTLGLAGRAQLVVANPPYVPSGSRTDVETGADPAIAVFSGDDGLELMPHVAAAIVRAAAPGAPVAVEHDDATGDQTREILIAAGLSDVEKKQDLAGRDRFVVGRATSPQANQ</sequence>
<accession>A0A2W5B833</accession>
<dbReference type="Gene3D" id="3.40.50.150">
    <property type="entry name" value="Vaccinia Virus protein VP39"/>
    <property type="match status" value="1"/>
</dbReference>
<evidence type="ECO:0000313" key="2">
    <source>
        <dbReference type="Proteomes" id="UP000249451"/>
    </source>
</evidence>
<dbReference type="PANTHER" id="PTHR18895">
    <property type="entry name" value="HEMK METHYLTRANSFERASE"/>
    <property type="match status" value="1"/>
</dbReference>
<dbReference type="InterPro" id="IPR050320">
    <property type="entry name" value="N5-glutamine_MTase"/>
</dbReference>
<comment type="caution">
    <text evidence="1">The sequence shown here is derived from an EMBL/GenBank/DDBJ whole genome shotgun (WGS) entry which is preliminary data.</text>
</comment>
<evidence type="ECO:0000313" key="1">
    <source>
        <dbReference type="EMBL" id="PZP01517.1"/>
    </source>
</evidence>
<reference evidence="1 2" key="1">
    <citation type="submission" date="2017-11" db="EMBL/GenBank/DDBJ databases">
        <title>Infants hospitalized years apart are colonized by the same room-sourced microbial strains.</title>
        <authorList>
            <person name="Brooks B."/>
            <person name="Olm M.R."/>
            <person name="Firek B.A."/>
            <person name="Baker R."/>
            <person name="Thomas B.C."/>
            <person name="Morowitz M.J."/>
            <person name="Banfield J.F."/>
        </authorList>
    </citation>
    <scope>NUCLEOTIDE SEQUENCE [LARGE SCALE GENOMIC DNA]</scope>
    <source>
        <strain evidence="1">S2_012_000_R3_87</strain>
    </source>
</reference>
<dbReference type="PROSITE" id="PS00092">
    <property type="entry name" value="N6_MTASE"/>
    <property type="match status" value="1"/>
</dbReference>
<gene>
    <name evidence="1" type="ORF">DI609_03940</name>
</gene>
<dbReference type="GO" id="GO:0003676">
    <property type="term" value="F:nucleic acid binding"/>
    <property type="evidence" value="ECO:0007669"/>
    <property type="project" value="InterPro"/>
</dbReference>
<keyword evidence="1" id="KW-0808">Transferase</keyword>
<dbReference type="InterPro" id="IPR002052">
    <property type="entry name" value="DNA_methylase_N6_adenine_CS"/>
</dbReference>
<name>A0A2W5B833_9CORY</name>
<dbReference type="GO" id="GO:0008168">
    <property type="term" value="F:methyltransferase activity"/>
    <property type="evidence" value="ECO:0007669"/>
    <property type="project" value="UniProtKB-KW"/>
</dbReference>
<keyword evidence="1" id="KW-0489">Methyltransferase</keyword>
<proteinExistence type="predicted"/>